<gene>
    <name evidence="3" type="ORF">ILEXP_LOCUS47288</name>
</gene>
<dbReference type="Proteomes" id="UP001642360">
    <property type="component" value="Unassembled WGS sequence"/>
</dbReference>
<comment type="caution">
    <text evidence="3">The sequence shown here is derived from an EMBL/GenBank/DDBJ whole genome shotgun (WGS) entry which is preliminary data.</text>
</comment>
<dbReference type="AlphaFoldDB" id="A0ABC8U6L6"/>
<evidence type="ECO:0008006" key="5">
    <source>
        <dbReference type="Google" id="ProtNLM"/>
    </source>
</evidence>
<feature type="repeat" description="PPR" evidence="2">
    <location>
        <begin position="372"/>
        <end position="406"/>
    </location>
</feature>
<keyword evidence="1" id="KW-0677">Repeat</keyword>
<dbReference type="PROSITE" id="PS51375">
    <property type="entry name" value="PPR"/>
    <property type="match status" value="2"/>
</dbReference>
<sequence length="493" mass="55895">MEFTAPHPKTVLFHINTSFNNHRKPHPYMTCNTHISPRVSTHRPCPSKLSIPIQLLLLRPQYKQPQPIKSPTKKSTTTSDVLRLMNSLNLPIPKDIYISLIKECTETGDLNGAMELDAHLNQSSFRHHLPLLNRLLIMYLSCGFIENAHQLFDRMPIKDLNSWAAMIFAYVDEEKYEEAIHLFIKMQHIYQYHCNEGILKFPVSWIVVCILQACVSTMNLEFGRQIHGWLMKAGYSNDLFLSSTLVSFYGKLGCLEGADFVFDQTSGRNTVVWTAYIANYCKEERFDEVIGVFKEMGREGVKKNSFTFSSVLKACGKLRDDGYCGRQVHANTIKLGVNLKSYVQCGMVDMYGKFGLVRDARRVFEMNGVKKNAACWNAMLNAYIQHGCCIEAVKVLYEMKGAGMPGFPLLTAPNHWLVVLIFSMELWKHPGMAIPQLAIPGMDIDTSGMPGFPLLTAPNHWLVVLIFSMELWKHPGMAIPQLAIPGMDIDTCF</sequence>
<dbReference type="InterPro" id="IPR011990">
    <property type="entry name" value="TPR-like_helical_dom_sf"/>
</dbReference>
<evidence type="ECO:0000313" key="3">
    <source>
        <dbReference type="EMBL" id="CAK9177399.1"/>
    </source>
</evidence>
<organism evidence="3 4">
    <name type="scientific">Ilex paraguariensis</name>
    <name type="common">yerba mate</name>
    <dbReference type="NCBI Taxonomy" id="185542"/>
    <lineage>
        <taxon>Eukaryota</taxon>
        <taxon>Viridiplantae</taxon>
        <taxon>Streptophyta</taxon>
        <taxon>Embryophyta</taxon>
        <taxon>Tracheophyta</taxon>
        <taxon>Spermatophyta</taxon>
        <taxon>Magnoliopsida</taxon>
        <taxon>eudicotyledons</taxon>
        <taxon>Gunneridae</taxon>
        <taxon>Pentapetalae</taxon>
        <taxon>asterids</taxon>
        <taxon>campanulids</taxon>
        <taxon>Aquifoliales</taxon>
        <taxon>Aquifoliaceae</taxon>
        <taxon>Ilex</taxon>
    </lineage>
</organism>
<accession>A0ABC8U6L6</accession>
<dbReference type="EMBL" id="CAUOFW020007057">
    <property type="protein sequence ID" value="CAK9177399.1"/>
    <property type="molecule type" value="Genomic_DNA"/>
</dbReference>
<evidence type="ECO:0000256" key="1">
    <source>
        <dbReference type="ARBA" id="ARBA00022737"/>
    </source>
</evidence>
<dbReference type="FunFam" id="1.25.40.10:FF:000196">
    <property type="entry name" value="Pentatricopeptide repeat-containing protein At4g14850"/>
    <property type="match status" value="1"/>
</dbReference>
<feature type="repeat" description="PPR" evidence="2">
    <location>
        <begin position="269"/>
        <end position="303"/>
    </location>
</feature>
<dbReference type="PANTHER" id="PTHR47928">
    <property type="entry name" value="REPEAT-CONTAINING PROTEIN, PUTATIVE-RELATED"/>
    <property type="match status" value="1"/>
</dbReference>
<proteinExistence type="predicted"/>
<evidence type="ECO:0000313" key="4">
    <source>
        <dbReference type="Proteomes" id="UP001642360"/>
    </source>
</evidence>
<dbReference type="Pfam" id="PF01535">
    <property type="entry name" value="PPR"/>
    <property type="match status" value="3"/>
</dbReference>
<dbReference type="Pfam" id="PF13041">
    <property type="entry name" value="PPR_2"/>
    <property type="match status" value="1"/>
</dbReference>
<reference evidence="3 4" key="1">
    <citation type="submission" date="2024-02" db="EMBL/GenBank/DDBJ databases">
        <authorList>
            <person name="Vignale AGUSTIN F."/>
            <person name="Sosa J E."/>
            <person name="Modenutti C."/>
        </authorList>
    </citation>
    <scope>NUCLEOTIDE SEQUENCE [LARGE SCALE GENOMIC DNA]</scope>
</reference>
<name>A0ABC8U6L6_9AQUA</name>
<dbReference type="InterPro" id="IPR002885">
    <property type="entry name" value="PPR_rpt"/>
</dbReference>
<evidence type="ECO:0000256" key="2">
    <source>
        <dbReference type="PROSITE-ProRule" id="PRU00708"/>
    </source>
</evidence>
<dbReference type="Gene3D" id="1.25.40.10">
    <property type="entry name" value="Tetratricopeptide repeat domain"/>
    <property type="match status" value="3"/>
</dbReference>
<dbReference type="PANTHER" id="PTHR47928:SF134">
    <property type="entry name" value="OS10G0444500 PROTEIN"/>
    <property type="match status" value="1"/>
</dbReference>
<dbReference type="InterPro" id="IPR050421">
    <property type="entry name" value="PPR"/>
</dbReference>
<dbReference type="NCBIfam" id="TIGR00756">
    <property type="entry name" value="PPR"/>
    <property type="match status" value="2"/>
</dbReference>
<protein>
    <recommendedName>
        <fullName evidence="5">Pentatricopeptide repeat-containing protein</fullName>
    </recommendedName>
</protein>
<keyword evidence="4" id="KW-1185">Reference proteome</keyword>